<reference evidence="1 2" key="1">
    <citation type="journal article" date="2015" name="Genome Announc.">
        <title>Expanding the biotechnology potential of lactobacilli through comparative genomics of 213 strains and associated genera.</title>
        <authorList>
            <person name="Sun Z."/>
            <person name="Harris H.M."/>
            <person name="McCann A."/>
            <person name="Guo C."/>
            <person name="Argimon S."/>
            <person name="Zhang W."/>
            <person name="Yang X."/>
            <person name="Jeffery I.B."/>
            <person name="Cooney J.C."/>
            <person name="Kagawa T.F."/>
            <person name="Liu W."/>
            <person name="Song Y."/>
            <person name="Salvetti E."/>
            <person name="Wrobel A."/>
            <person name="Rasinkangas P."/>
            <person name="Parkhill J."/>
            <person name="Rea M.C."/>
            <person name="O'Sullivan O."/>
            <person name="Ritari J."/>
            <person name="Douillard F.P."/>
            <person name="Paul Ross R."/>
            <person name="Yang R."/>
            <person name="Briner A.E."/>
            <person name="Felis G.E."/>
            <person name="de Vos W.M."/>
            <person name="Barrangou R."/>
            <person name="Klaenhammer T.R."/>
            <person name="Caufield P.W."/>
            <person name="Cui Y."/>
            <person name="Zhang H."/>
            <person name="O'Toole P.W."/>
        </authorList>
    </citation>
    <scope>NUCLEOTIDE SEQUENCE [LARGE SCALE GENOMIC DNA]</scope>
    <source>
        <strain evidence="1 2">DSM 14857</strain>
    </source>
</reference>
<dbReference type="InterPro" id="IPR036412">
    <property type="entry name" value="HAD-like_sf"/>
</dbReference>
<dbReference type="PANTHER" id="PTHR47478">
    <property type="match status" value="1"/>
</dbReference>
<keyword evidence="2" id="KW-1185">Reference proteome</keyword>
<dbReference type="SUPFAM" id="SSF56784">
    <property type="entry name" value="HAD-like"/>
    <property type="match status" value="1"/>
</dbReference>
<dbReference type="Pfam" id="PF00702">
    <property type="entry name" value="Hydrolase"/>
    <property type="match status" value="1"/>
</dbReference>
<dbReference type="Proteomes" id="UP000051647">
    <property type="component" value="Unassembled WGS sequence"/>
</dbReference>
<dbReference type="STRING" id="1423815.FC27_GL000522"/>
<keyword evidence="1" id="KW-0378">Hydrolase</keyword>
<dbReference type="eggNOG" id="COG1011">
    <property type="taxonomic scope" value="Bacteria"/>
</dbReference>
<dbReference type="NCBIfam" id="TIGR01549">
    <property type="entry name" value="HAD-SF-IA-v1"/>
    <property type="match status" value="1"/>
</dbReference>
<dbReference type="RefSeq" id="WP_010624525.1">
    <property type="nucleotide sequence ID" value="NZ_AZFA01000013.1"/>
</dbReference>
<name>A0A0R1SBY2_9LACO</name>
<dbReference type="InterPro" id="IPR006439">
    <property type="entry name" value="HAD-SF_hydro_IA"/>
</dbReference>
<dbReference type="EMBL" id="AZFA01000013">
    <property type="protein sequence ID" value="KRL66647.1"/>
    <property type="molecule type" value="Genomic_DNA"/>
</dbReference>
<dbReference type="AlphaFoldDB" id="A0A0R1SBY2"/>
<comment type="caution">
    <text evidence="1">The sequence shown here is derived from an EMBL/GenBank/DDBJ whole genome shotgun (WGS) entry which is preliminary data.</text>
</comment>
<accession>A0A0R1SBY2</accession>
<dbReference type="SFLD" id="SFLDG01129">
    <property type="entry name" value="C1.5:_HAD__Beta-PGM__Phosphata"/>
    <property type="match status" value="1"/>
</dbReference>
<sequence>MKYPLILFDLDSTLLDTNLNAEKALQKMPIAQKFSFNSERLAYWHVLNNSLWQQYESNQITKDQLFDQRFKRYFQHFDVQVDTSPFQDQFIKLFAQEHELMPHAVDLLDSLSDHQLYVISNGTKFKQQQQIKGANIGSYFRKVILSEYLGYKKPDPKFFQSMSQVIGDNDFSDMLVVGDSLSADIQGANRAGIDSVWYNPSKSVNKGSQKPTYEVDDLLQIQNILR</sequence>
<dbReference type="InterPro" id="IPR011951">
    <property type="entry name" value="HAD-SF_hydro_IA_YjjG/PynA"/>
</dbReference>
<dbReference type="Gene3D" id="3.40.50.1000">
    <property type="entry name" value="HAD superfamily/HAD-like"/>
    <property type="match status" value="1"/>
</dbReference>
<dbReference type="NCBIfam" id="TIGR01509">
    <property type="entry name" value="HAD-SF-IA-v3"/>
    <property type="match status" value="1"/>
</dbReference>
<dbReference type="InterPro" id="IPR023198">
    <property type="entry name" value="PGP-like_dom2"/>
</dbReference>
<proteinExistence type="predicted"/>
<organism evidence="1 2">
    <name type="scientific">Companilactobacillus versmoldensis DSM 14857 = KCTC 3814</name>
    <dbReference type="NCBI Taxonomy" id="1423815"/>
    <lineage>
        <taxon>Bacteria</taxon>
        <taxon>Bacillati</taxon>
        <taxon>Bacillota</taxon>
        <taxon>Bacilli</taxon>
        <taxon>Lactobacillales</taxon>
        <taxon>Lactobacillaceae</taxon>
        <taxon>Companilactobacillus</taxon>
    </lineage>
</organism>
<evidence type="ECO:0000313" key="2">
    <source>
        <dbReference type="Proteomes" id="UP000051647"/>
    </source>
</evidence>
<evidence type="ECO:0000313" key="1">
    <source>
        <dbReference type="EMBL" id="KRL66647.1"/>
    </source>
</evidence>
<dbReference type="NCBIfam" id="TIGR02254">
    <property type="entry name" value="YjjG_YfnB"/>
    <property type="match status" value="1"/>
</dbReference>
<dbReference type="PANTHER" id="PTHR47478:SF1">
    <property type="entry name" value="PYRIMIDINE 5'-NUCLEOTIDASE YJJG"/>
    <property type="match status" value="1"/>
</dbReference>
<dbReference type="SFLD" id="SFLDS00003">
    <property type="entry name" value="Haloacid_Dehalogenase"/>
    <property type="match status" value="1"/>
</dbReference>
<dbReference type="GO" id="GO:0008253">
    <property type="term" value="F:5'-nucleotidase activity"/>
    <property type="evidence" value="ECO:0007669"/>
    <property type="project" value="InterPro"/>
</dbReference>
<dbReference type="InterPro" id="IPR023214">
    <property type="entry name" value="HAD_sf"/>
</dbReference>
<dbReference type="OrthoDB" id="9802350at2"/>
<dbReference type="Gene3D" id="1.10.150.240">
    <property type="entry name" value="Putative phosphatase, domain 2"/>
    <property type="match status" value="1"/>
</dbReference>
<gene>
    <name evidence="1" type="ORF">FC27_GL000522</name>
</gene>
<protein>
    <submittedName>
        <fullName evidence="1">HAD superfamily hydrolase</fullName>
    </submittedName>
</protein>
<dbReference type="InterPro" id="IPR052550">
    <property type="entry name" value="Pyrimidine_5'-ntase_YjjG"/>
</dbReference>
<dbReference type="PATRIC" id="fig|1423815.3.peg.530"/>